<keyword evidence="4" id="KW-1185">Reference proteome</keyword>
<protein>
    <submittedName>
        <fullName evidence="3">Lysophospholipase, alpha-beta hydrolase superfamily</fullName>
    </submittedName>
</protein>
<dbReference type="PANTHER" id="PTHR16138:SF7">
    <property type="entry name" value="PALMITOYL-PROTEIN THIOESTERASE ABHD10, MITOCHONDRIAL"/>
    <property type="match status" value="1"/>
</dbReference>
<dbReference type="Pfam" id="PF12146">
    <property type="entry name" value="Hydrolase_4"/>
    <property type="match status" value="1"/>
</dbReference>
<dbReference type="RefSeq" id="WP_073139132.1">
    <property type="nucleotide sequence ID" value="NZ_FQZF01000038.1"/>
</dbReference>
<sequence length="259" mass="27857">MNEIRGTLTRPDGVALAYAALPGSPASQTPTTVFLGGFRSDMEGSKALHLRDHCARTNRPFLRLDYSGHGISGGDFEQGTIGAWAEDAAQVIEAVTTKDGAPGPLILVGSSMGGWIALLLARRWGTARIRAVIGLAAAPDFTETLMPAEFTAADRETLARDGVLRRPSQYGAPIPITLRLLTEGRNHLLLPGPIPYEGPVRLLQGMEDPDVPWQHALRIVEALPGPDVTLTLIKDADHRLSRPQDLDRLTRTLDALPVG</sequence>
<dbReference type="PANTHER" id="PTHR16138">
    <property type="entry name" value="MYCOPHENOLIC ACID ACYL-GLUCURONIDE ESTERASE, MITOCHONDRIAL"/>
    <property type="match status" value="1"/>
</dbReference>
<dbReference type="InterPro" id="IPR052382">
    <property type="entry name" value="ABHD10_acyl-thioesterase"/>
</dbReference>
<dbReference type="STRING" id="198092.SAMN02745194_04476"/>
<dbReference type="GO" id="GO:0016787">
    <property type="term" value="F:hydrolase activity"/>
    <property type="evidence" value="ECO:0007669"/>
    <property type="project" value="UniProtKB-KW"/>
</dbReference>
<keyword evidence="1 3" id="KW-0378">Hydrolase</keyword>
<proteinExistence type="predicted"/>
<dbReference type="InterPro" id="IPR029058">
    <property type="entry name" value="AB_hydrolase_fold"/>
</dbReference>
<gene>
    <name evidence="3" type="ORF">SAMN02745194_04476</name>
</gene>
<evidence type="ECO:0000256" key="1">
    <source>
        <dbReference type="ARBA" id="ARBA00022801"/>
    </source>
</evidence>
<dbReference type="Proteomes" id="UP000184387">
    <property type="component" value="Unassembled WGS sequence"/>
</dbReference>
<name>A0A1M6QQY1_9PROT</name>
<organism evidence="3 4">
    <name type="scientific">Muricoccus roseus</name>
    <dbReference type="NCBI Taxonomy" id="198092"/>
    <lineage>
        <taxon>Bacteria</taxon>
        <taxon>Pseudomonadati</taxon>
        <taxon>Pseudomonadota</taxon>
        <taxon>Alphaproteobacteria</taxon>
        <taxon>Acetobacterales</taxon>
        <taxon>Roseomonadaceae</taxon>
        <taxon>Muricoccus</taxon>
    </lineage>
</organism>
<dbReference type="EMBL" id="FQZF01000038">
    <property type="protein sequence ID" value="SHK22671.1"/>
    <property type="molecule type" value="Genomic_DNA"/>
</dbReference>
<dbReference type="Gene3D" id="3.40.50.1820">
    <property type="entry name" value="alpha/beta hydrolase"/>
    <property type="match status" value="1"/>
</dbReference>
<dbReference type="SUPFAM" id="SSF53474">
    <property type="entry name" value="alpha/beta-Hydrolases"/>
    <property type="match status" value="1"/>
</dbReference>
<dbReference type="OrthoDB" id="9813296at2"/>
<dbReference type="AlphaFoldDB" id="A0A1M6QQY1"/>
<accession>A0A1M6QQY1</accession>
<reference evidence="3 4" key="1">
    <citation type="submission" date="2016-11" db="EMBL/GenBank/DDBJ databases">
        <authorList>
            <person name="Jaros S."/>
            <person name="Januszkiewicz K."/>
            <person name="Wedrychowicz H."/>
        </authorList>
    </citation>
    <scope>NUCLEOTIDE SEQUENCE [LARGE SCALE GENOMIC DNA]</scope>
    <source>
        <strain evidence="3 4">DSM 14916</strain>
    </source>
</reference>
<evidence type="ECO:0000313" key="3">
    <source>
        <dbReference type="EMBL" id="SHK22671.1"/>
    </source>
</evidence>
<dbReference type="InterPro" id="IPR022742">
    <property type="entry name" value="Hydrolase_4"/>
</dbReference>
<evidence type="ECO:0000259" key="2">
    <source>
        <dbReference type="Pfam" id="PF12146"/>
    </source>
</evidence>
<evidence type="ECO:0000313" key="4">
    <source>
        <dbReference type="Proteomes" id="UP000184387"/>
    </source>
</evidence>
<feature type="domain" description="Serine aminopeptidase S33" evidence="2">
    <location>
        <begin position="49"/>
        <end position="144"/>
    </location>
</feature>